<accession>A0A931AU47</accession>
<dbReference type="PANTHER" id="PTHR30250">
    <property type="entry name" value="PST FAMILY PREDICTED COLANIC ACID TRANSPORTER"/>
    <property type="match status" value="1"/>
</dbReference>
<feature type="transmembrane region" description="Helical" evidence="7">
    <location>
        <begin position="420"/>
        <end position="441"/>
    </location>
</feature>
<evidence type="ECO:0000256" key="3">
    <source>
        <dbReference type="ARBA" id="ARBA00022475"/>
    </source>
</evidence>
<dbReference type="RefSeq" id="WP_270453423.1">
    <property type="nucleotide sequence ID" value="NZ_JADPIE010000003.1"/>
</dbReference>
<evidence type="ECO:0000256" key="5">
    <source>
        <dbReference type="ARBA" id="ARBA00022989"/>
    </source>
</evidence>
<feature type="transmembrane region" description="Helical" evidence="7">
    <location>
        <begin position="45"/>
        <end position="64"/>
    </location>
</feature>
<dbReference type="Pfam" id="PF13440">
    <property type="entry name" value="Polysacc_synt_3"/>
    <property type="match status" value="1"/>
</dbReference>
<evidence type="ECO:0000256" key="4">
    <source>
        <dbReference type="ARBA" id="ARBA00022692"/>
    </source>
</evidence>
<gene>
    <name evidence="8" type="ORF">I0Q91_05485</name>
</gene>
<feature type="transmembrane region" description="Helical" evidence="7">
    <location>
        <begin position="353"/>
        <end position="374"/>
    </location>
</feature>
<feature type="transmembrane region" description="Helical" evidence="7">
    <location>
        <begin position="293"/>
        <end position="313"/>
    </location>
</feature>
<feature type="transmembrane region" description="Helical" evidence="7">
    <location>
        <begin position="119"/>
        <end position="137"/>
    </location>
</feature>
<keyword evidence="6 7" id="KW-0472">Membrane</keyword>
<evidence type="ECO:0000256" key="6">
    <source>
        <dbReference type="ARBA" id="ARBA00023136"/>
    </source>
</evidence>
<dbReference type="PANTHER" id="PTHR30250:SF10">
    <property type="entry name" value="LIPOPOLYSACCHARIDE BIOSYNTHESIS PROTEIN WZXC"/>
    <property type="match status" value="1"/>
</dbReference>
<reference evidence="8" key="1">
    <citation type="submission" date="2020-11" db="EMBL/GenBank/DDBJ databases">
        <title>Halonatronomonas betainensis gen. nov., sp. nov. a novel haloalkaliphilic representative of the family Halanaerobiacae capable of betaine degradation.</title>
        <authorList>
            <person name="Boltyanskaya Y."/>
            <person name="Kevbrin V."/>
            <person name="Detkova E."/>
            <person name="Grouzdev D.S."/>
            <person name="Koziaeva V."/>
            <person name="Zhilina T."/>
        </authorList>
    </citation>
    <scope>NUCLEOTIDE SEQUENCE</scope>
    <source>
        <strain evidence="8">Z-7014</strain>
    </source>
</reference>
<dbReference type="InterPro" id="IPR050833">
    <property type="entry name" value="Poly_Biosynth_Transport"/>
</dbReference>
<name>A0A931AU47_9FIRM</name>
<evidence type="ECO:0000256" key="7">
    <source>
        <dbReference type="SAM" id="Phobius"/>
    </source>
</evidence>
<feature type="transmembrane region" description="Helical" evidence="7">
    <location>
        <begin position="146"/>
        <end position="167"/>
    </location>
</feature>
<feature type="transmembrane region" description="Helical" evidence="7">
    <location>
        <begin position="173"/>
        <end position="194"/>
    </location>
</feature>
<keyword evidence="3" id="KW-1003">Cell membrane</keyword>
<comment type="caution">
    <text evidence="8">The sequence shown here is derived from an EMBL/GenBank/DDBJ whole genome shotgun (WGS) entry which is preliminary data.</text>
</comment>
<keyword evidence="4 7" id="KW-0812">Transmembrane</keyword>
<evidence type="ECO:0000256" key="2">
    <source>
        <dbReference type="ARBA" id="ARBA00007430"/>
    </source>
</evidence>
<comment type="subcellular location">
    <subcellularLocation>
        <location evidence="1">Cell membrane</location>
        <topology evidence="1">Multi-pass membrane protein</topology>
    </subcellularLocation>
</comment>
<protein>
    <submittedName>
        <fullName evidence="8">Lipopolysaccharide biosynthesis protein</fullName>
    </submittedName>
</protein>
<keyword evidence="9" id="KW-1185">Reference proteome</keyword>
<feature type="transmembrane region" description="Helical" evidence="7">
    <location>
        <begin position="20"/>
        <end position="39"/>
    </location>
</feature>
<organism evidence="8 9">
    <name type="scientific">Halonatronomonas betaini</name>
    <dbReference type="NCBI Taxonomy" id="2778430"/>
    <lineage>
        <taxon>Bacteria</taxon>
        <taxon>Bacillati</taxon>
        <taxon>Bacillota</taxon>
        <taxon>Clostridia</taxon>
        <taxon>Halanaerobiales</taxon>
        <taxon>Halarsenatibacteraceae</taxon>
        <taxon>Halonatronomonas</taxon>
    </lineage>
</organism>
<dbReference type="EMBL" id="JADPIE010000003">
    <property type="protein sequence ID" value="MBF8436520.1"/>
    <property type="molecule type" value="Genomic_DNA"/>
</dbReference>
<dbReference type="AlphaFoldDB" id="A0A931AU47"/>
<proteinExistence type="inferred from homology"/>
<comment type="similarity">
    <text evidence="2">Belongs to the polysaccharide synthase family.</text>
</comment>
<evidence type="ECO:0000313" key="8">
    <source>
        <dbReference type="EMBL" id="MBF8436520.1"/>
    </source>
</evidence>
<dbReference type="Proteomes" id="UP000621436">
    <property type="component" value="Unassembled WGS sequence"/>
</dbReference>
<dbReference type="GO" id="GO:0005886">
    <property type="term" value="C:plasma membrane"/>
    <property type="evidence" value="ECO:0007669"/>
    <property type="project" value="UniProtKB-SubCell"/>
</dbReference>
<feature type="transmembrane region" description="Helical" evidence="7">
    <location>
        <begin position="380"/>
        <end position="399"/>
    </location>
</feature>
<feature type="transmembrane region" description="Helical" evidence="7">
    <location>
        <begin position="319"/>
        <end position="341"/>
    </location>
</feature>
<evidence type="ECO:0000256" key="1">
    <source>
        <dbReference type="ARBA" id="ARBA00004651"/>
    </source>
</evidence>
<keyword evidence="5 7" id="KW-1133">Transmembrane helix</keyword>
<feature type="transmembrane region" description="Helical" evidence="7">
    <location>
        <begin position="447"/>
        <end position="469"/>
    </location>
</feature>
<evidence type="ECO:0000313" key="9">
    <source>
        <dbReference type="Proteomes" id="UP000621436"/>
    </source>
</evidence>
<sequence>MSRNLKDNTVQGVNWSFLKVLTTNVSQFLVGIVLARLIAPDKFGLIGMAMIFISFGNIFSTFGIKQAIVQKKNLLKEDIATGVLLSLILGLLIYLITYFLAPLIALFFNEDIVTNLVRFLGLTFPVKGLTAVGLGLLMREFDFKKVFIVSFTSYIFGYGAVTVPLAFFDYGVWALAIGSLSQATLQTLIVLFITRNKVSIGFNLQSAKDLLFFGGGVSGVSIFNSISGKVDYLIVGRFMSANHVGLYTKAFNLMRVPLIAFSHVLGNVLLTSYSSMQDDKDLLRRSYYKSIEIINLLSFPLLTGMAISSYYIIVGLYGVEWVGAVQAFRILCFAAFFKVTLHSSGSVAKSQGYVYAEALRQMFYAIIITVGVLIGAQFNLITVSIAIVIGSLSFAIMMFRLCLDIVDGEWIDLLKASKGGIVLSIPVALSNFITIYIFDLYGAPYNYTIGLFILILVSAISLFMGVILIPSKYKGKGLKWIFNLYGKYLPDKINDIILGFL</sequence>
<dbReference type="CDD" id="cd13127">
    <property type="entry name" value="MATE_tuaB_like"/>
    <property type="match status" value="1"/>
</dbReference>
<feature type="transmembrane region" description="Helical" evidence="7">
    <location>
        <begin position="210"/>
        <end position="234"/>
    </location>
</feature>
<feature type="transmembrane region" description="Helical" evidence="7">
    <location>
        <begin position="84"/>
        <end position="107"/>
    </location>
</feature>
<feature type="transmembrane region" description="Helical" evidence="7">
    <location>
        <begin position="254"/>
        <end position="273"/>
    </location>
</feature>